<sequence>MDNDDQPIGKVLSRRQALRLFGIAGSSAVGATVIGQALAQRQPPGGPGGSSGTSAGNSGVQGLPGCVVRPSMTEGPYWVDEKLNRSDIRKDTRTGAIKTGVPLTLIFQVSRVALKTCEPRSGVMVDIWHCDADGVYSDANDQGFNTRGQTFLRGYQMTNAKGAATFQTIYPGWYSGRAVHIHYRMRTIENGKVTGDFASQLFFDEAVTDKVHAVAPYKSKGKRDTPNSTDMLYKNGGNQMLLKLTGSPEKGYTATFDIGLNIG</sequence>
<dbReference type="InterPro" id="IPR015889">
    <property type="entry name" value="Intradiol_dOase_core"/>
</dbReference>
<dbReference type="InterPro" id="IPR000627">
    <property type="entry name" value="Intradiol_dOase_C"/>
</dbReference>
<comment type="caution">
    <text evidence="3">The sequence shown here is derived from an EMBL/GenBank/DDBJ whole genome shotgun (WGS) entry which is preliminary data.</text>
</comment>
<dbReference type="PROSITE" id="PS51318">
    <property type="entry name" value="TAT"/>
    <property type="match status" value="1"/>
</dbReference>
<dbReference type="Gene3D" id="2.60.130.10">
    <property type="entry name" value="Aromatic compound dioxygenase"/>
    <property type="match status" value="1"/>
</dbReference>
<evidence type="ECO:0000313" key="3">
    <source>
        <dbReference type="EMBL" id="GGJ20147.1"/>
    </source>
</evidence>
<accession>A0ABQ2CV47</accession>
<keyword evidence="3" id="KW-0223">Dioxygenase</keyword>
<keyword evidence="3" id="KW-0560">Oxidoreductase</keyword>
<feature type="domain" description="Intradiol ring-cleavage dioxygenases" evidence="2">
    <location>
        <begin position="74"/>
        <end position="177"/>
    </location>
</feature>
<keyword evidence="4" id="KW-1185">Reference proteome</keyword>
<dbReference type="PANTHER" id="PTHR34315:SF1">
    <property type="entry name" value="INTRADIOL RING-CLEAVAGE DIOXYGENASES DOMAIN-CONTAINING PROTEIN-RELATED"/>
    <property type="match status" value="1"/>
</dbReference>
<feature type="region of interest" description="Disordered" evidence="1">
    <location>
        <begin position="39"/>
        <end position="63"/>
    </location>
</feature>
<dbReference type="SUPFAM" id="SSF49482">
    <property type="entry name" value="Aromatic compound dioxygenase"/>
    <property type="match status" value="1"/>
</dbReference>
<dbReference type="RefSeq" id="WP_188998720.1">
    <property type="nucleotide sequence ID" value="NZ_BMOD01000001.1"/>
</dbReference>
<name>A0ABQ2CV47_9DEIO</name>
<organism evidence="3 4">
    <name type="scientific">Deinococcus roseus</name>
    <dbReference type="NCBI Taxonomy" id="392414"/>
    <lineage>
        <taxon>Bacteria</taxon>
        <taxon>Thermotogati</taxon>
        <taxon>Deinococcota</taxon>
        <taxon>Deinococci</taxon>
        <taxon>Deinococcales</taxon>
        <taxon>Deinococcaceae</taxon>
        <taxon>Deinococcus</taxon>
    </lineage>
</organism>
<dbReference type="CDD" id="cd03457">
    <property type="entry name" value="intradiol_dioxygenase_like"/>
    <property type="match status" value="1"/>
</dbReference>
<proteinExistence type="predicted"/>
<dbReference type="Proteomes" id="UP000632222">
    <property type="component" value="Unassembled WGS sequence"/>
</dbReference>
<evidence type="ECO:0000256" key="1">
    <source>
        <dbReference type="SAM" id="MobiDB-lite"/>
    </source>
</evidence>
<protein>
    <submittedName>
        <fullName evidence="3">Protocatechuate dioxygenase</fullName>
    </submittedName>
</protein>
<dbReference type="PANTHER" id="PTHR34315">
    <property type="match status" value="1"/>
</dbReference>
<dbReference type="GO" id="GO:0051213">
    <property type="term" value="F:dioxygenase activity"/>
    <property type="evidence" value="ECO:0007669"/>
    <property type="project" value="UniProtKB-KW"/>
</dbReference>
<gene>
    <name evidence="3" type="ORF">GCM10008938_02900</name>
</gene>
<dbReference type="InterPro" id="IPR006311">
    <property type="entry name" value="TAT_signal"/>
</dbReference>
<dbReference type="Pfam" id="PF00775">
    <property type="entry name" value="Dioxygenase_C"/>
    <property type="match status" value="1"/>
</dbReference>
<reference evidence="4" key="1">
    <citation type="journal article" date="2019" name="Int. J. Syst. Evol. Microbiol.">
        <title>The Global Catalogue of Microorganisms (GCM) 10K type strain sequencing project: providing services to taxonomists for standard genome sequencing and annotation.</title>
        <authorList>
            <consortium name="The Broad Institute Genomics Platform"/>
            <consortium name="The Broad Institute Genome Sequencing Center for Infectious Disease"/>
            <person name="Wu L."/>
            <person name="Ma J."/>
        </authorList>
    </citation>
    <scope>NUCLEOTIDE SEQUENCE [LARGE SCALE GENOMIC DNA]</scope>
    <source>
        <strain evidence="4">JCM 14370</strain>
    </source>
</reference>
<evidence type="ECO:0000313" key="4">
    <source>
        <dbReference type="Proteomes" id="UP000632222"/>
    </source>
</evidence>
<evidence type="ECO:0000259" key="2">
    <source>
        <dbReference type="Pfam" id="PF00775"/>
    </source>
</evidence>
<dbReference type="EMBL" id="BMOD01000001">
    <property type="protein sequence ID" value="GGJ20147.1"/>
    <property type="molecule type" value="Genomic_DNA"/>
</dbReference>